<dbReference type="InterPro" id="IPR011009">
    <property type="entry name" value="Kinase-like_dom_sf"/>
</dbReference>
<dbReference type="PANTHER" id="PTHR46558">
    <property type="entry name" value="TRACRIPTIONAL REGULATORY PROTEIN-RELATED-RELATED"/>
    <property type="match status" value="1"/>
</dbReference>
<dbReference type="SUPFAM" id="SSF47413">
    <property type="entry name" value="lambda repressor-like DNA-binding domains"/>
    <property type="match status" value="1"/>
</dbReference>
<evidence type="ECO:0000313" key="4">
    <source>
        <dbReference type="Proteomes" id="UP001258181"/>
    </source>
</evidence>
<dbReference type="PANTHER" id="PTHR46558:SF4">
    <property type="entry name" value="DNA-BIDING PHAGE PROTEIN"/>
    <property type="match status" value="1"/>
</dbReference>
<accession>A0ABU1U086</accession>
<dbReference type="Proteomes" id="UP001258181">
    <property type="component" value="Unassembled WGS sequence"/>
</dbReference>
<dbReference type="GO" id="GO:0016301">
    <property type="term" value="F:kinase activity"/>
    <property type="evidence" value="ECO:0007669"/>
    <property type="project" value="UniProtKB-KW"/>
</dbReference>
<keyword evidence="1" id="KW-0238">DNA-binding</keyword>
<dbReference type="PROSITE" id="PS50943">
    <property type="entry name" value="HTH_CROC1"/>
    <property type="match status" value="1"/>
</dbReference>
<dbReference type="EMBL" id="JAVDWA010000002">
    <property type="protein sequence ID" value="MDR7072867.1"/>
    <property type="molecule type" value="Genomic_DNA"/>
</dbReference>
<organism evidence="3 4">
    <name type="scientific">Fictibacillus barbaricus</name>
    <dbReference type="NCBI Taxonomy" id="182136"/>
    <lineage>
        <taxon>Bacteria</taxon>
        <taxon>Bacillati</taxon>
        <taxon>Bacillota</taxon>
        <taxon>Bacilli</taxon>
        <taxon>Bacillales</taxon>
        <taxon>Fictibacillaceae</taxon>
        <taxon>Fictibacillus</taxon>
    </lineage>
</organism>
<reference evidence="3 4" key="1">
    <citation type="submission" date="2023-07" db="EMBL/GenBank/DDBJ databases">
        <title>Sorghum-associated microbial communities from plants grown in Nebraska, USA.</title>
        <authorList>
            <person name="Schachtman D."/>
        </authorList>
    </citation>
    <scope>NUCLEOTIDE SEQUENCE [LARGE SCALE GENOMIC DNA]</scope>
    <source>
        <strain evidence="3 4">BE211</strain>
    </source>
</reference>
<keyword evidence="3" id="KW-0808">Transferase</keyword>
<dbReference type="Pfam" id="PF01636">
    <property type="entry name" value="APH"/>
    <property type="match status" value="1"/>
</dbReference>
<proteinExistence type="predicted"/>
<dbReference type="InterPro" id="IPR002575">
    <property type="entry name" value="Aminoglycoside_PTrfase"/>
</dbReference>
<dbReference type="RefSeq" id="WP_310258174.1">
    <property type="nucleotide sequence ID" value="NZ_JAVDWA010000002.1"/>
</dbReference>
<protein>
    <submittedName>
        <fullName evidence="3">Aminoglycoside phosphotransferase (APT) family kinase protein/DNA-binding XRE family transcriptional regulator</fullName>
    </submittedName>
</protein>
<keyword evidence="3" id="KW-0418">Kinase</keyword>
<dbReference type="Gene3D" id="3.30.200.150">
    <property type="match status" value="1"/>
</dbReference>
<dbReference type="InterPro" id="IPR010982">
    <property type="entry name" value="Lambda_DNA-bd_dom_sf"/>
</dbReference>
<evidence type="ECO:0000259" key="2">
    <source>
        <dbReference type="PROSITE" id="PS50943"/>
    </source>
</evidence>
<comment type="caution">
    <text evidence="3">The sequence shown here is derived from an EMBL/GenBank/DDBJ whole genome shotgun (WGS) entry which is preliminary data.</text>
</comment>
<sequence>MNIGEKLKLRRKKAGYTQERVAEMMNITRQTLSNWEIGKNYPDIDSIITLSRIYKLSLDELLLGKIFFKGVLEVKKKRSEDQIKKIIKNHFSSARNIKELHGGLVSQTFYFEEDNNHYVMQIGNREEIYKKEKWVYSFLKQTIPVRNVLHVGVMEDHVTAYSISEYIEGSKVFDLNSQELYDIASDLMRKLERLESVDVSNQQGYGRYDDKGHAAFPTWNDFIKAIFNKDIYNWGALESKGLDTEVVNKAMKEIDAYIGSITLEKKNLVHGDLGSFNVLAKDGKVTGVIDWSLSMYGDHLYDKANILFWNEDKLQPFIQKITKKYIVSSEIKERMYCYMLRIGLEEIYNTVILDEVGYDIEWVASRLKQITENFL</sequence>
<dbReference type="InterPro" id="IPR001387">
    <property type="entry name" value="Cro/C1-type_HTH"/>
</dbReference>
<dbReference type="Pfam" id="PF01381">
    <property type="entry name" value="HTH_3"/>
    <property type="match status" value="1"/>
</dbReference>
<keyword evidence="4" id="KW-1185">Reference proteome</keyword>
<gene>
    <name evidence="3" type="ORF">J2X07_001844</name>
</gene>
<evidence type="ECO:0000256" key="1">
    <source>
        <dbReference type="ARBA" id="ARBA00023125"/>
    </source>
</evidence>
<dbReference type="Gene3D" id="3.90.1200.10">
    <property type="match status" value="1"/>
</dbReference>
<dbReference type="SMART" id="SM00530">
    <property type="entry name" value="HTH_XRE"/>
    <property type="match status" value="1"/>
</dbReference>
<dbReference type="SUPFAM" id="SSF56112">
    <property type="entry name" value="Protein kinase-like (PK-like)"/>
    <property type="match status" value="1"/>
</dbReference>
<feature type="domain" description="HTH cro/C1-type" evidence="2">
    <location>
        <begin position="7"/>
        <end position="61"/>
    </location>
</feature>
<dbReference type="Gene3D" id="1.10.260.40">
    <property type="entry name" value="lambda repressor-like DNA-binding domains"/>
    <property type="match status" value="1"/>
</dbReference>
<dbReference type="CDD" id="cd00093">
    <property type="entry name" value="HTH_XRE"/>
    <property type="match status" value="1"/>
</dbReference>
<evidence type="ECO:0000313" key="3">
    <source>
        <dbReference type="EMBL" id="MDR7072867.1"/>
    </source>
</evidence>
<name>A0ABU1U086_9BACL</name>